<dbReference type="RefSeq" id="WP_097645978.1">
    <property type="nucleotide sequence ID" value="NZ_NQWI01000184.1"/>
</dbReference>
<dbReference type="Proteomes" id="UP000220527">
    <property type="component" value="Unassembled WGS sequence"/>
</dbReference>
<dbReference type="EMBL" id="NQWI01000184">
    <property type="protein sequence ID" value="PDW00419.1"/>
    <property type="molecule type" value="Genomic_DNA"/>
</dbReference>
<dbReference type="OrthoDB" id="511021at2"/>
<dbReference type="Gene3D" id="1.25.40.10">
    <property type="entry name" value="Tetratricopeptide repeat domain"/>
    <property type="match status" value="1"/>
</dbReference>
<dbReference type="InterPro" id="IPR019734">
    <property type="entry name" value="TPR_rpt"/>
</dbReference>
<dbReference type="SMART" id="SM00028">
    <property type="entry name" value="TPR"/>
    <property type="match status" value="4"/>
</dbReference>
<gene>
    <name evidence="1" type="ORF">CJ255_20705</name>
</gene>
<organism evidence="1 2">
    <name type="scientific">Candidatus Viridilinea mediisalina</name>
    <dbReference type="NCBI Taxonomy" id="2024553"/>
    <lineage>
        <taxon>Bacteria</taxon>
        <taxon>Bacillati</taxon>
        <taxon>Chloroflexota</taxon>
        <taxon>Chloroflexia</taxon>
        <taxon>Chloroflexales</taxon>
        <taxon>Chloroflexineae</taxon>
        <taxon>Oscillochloridaceae</taxon>
        <taxon>Candidatus Viridilinea</taxon>
    </lineage>
</organism>
<comment type="caution">
    <text evidence="1">The sequence shown here is derived from an EMBL/GenBank/DDBJ whole genome shotgun (WGS) entry which is preliminary data.</text>
</comment>
<name>A0A2A6RE41_9CHLR</name>
<dbReference type="PANTHER" id="PTHR10098">
    <property type="entry name" value="RAPSYN-RELATED"/>
    <property type="match status" value="1"/>
</dbReference>
<protein>
    <submittedName>
        <fullName evidence="1">Uncharacterized protein</fullName>
    </submittedName>
</protein>
<accession>A0A2A6RE41</accession>
<dbReference type="Pfam" id="PF13424">
    <property type="entry name" value="TPR_12"/>
    <property type="match status" value="2"/>
</dbReference>
<reference evidence="2" key="1">
    <citation type="submission" date="2017-08" db="EMBL/GenBank/DDBJ databases">
        <authorList>
            <person name="Grouzdev D.S."/>
            <person name="Gaisin V.A."/>
            <person name="Rysina M.S."/>
            <person name="Gorlenko V.M."/>
        </authorList>
    </citation>
    <scope>NUCLEOTIDE SEQUENCE [LARGE SCALE GENOMIC DNA]</scope>
    <source>
        <strain evidence="2">Kir15-3F</strain>
    </source>
</reference>
<sequence length="200" mass="21557">MGGIRTESARLYAQLGALLWRQGALNEAAKACQAGLATLPDEPAAPGERSALLQRLAMVEGVRSTYSCGMDLLTQSLELARQAGDALLMGAILHNMGYLANAQGQQEAARHYYQESLRLKEETGDIVGVIHTTGNLGLVALACGDLIKARNAFIQVCDLSRQFHMPALLAAALHNLGQLAYEQGAWVEAQRHLHTAIRLQ</sequence>
<dbReference type="AlphaFoldDB" id="A0A2A6RE41"/>
<dbReference type="PROSITE" id="PS50293">
    <property type="entry name" value="TPR_REGION"/>
    <property type="match status" value="1"/>
</dbReference>
<keyword evidence="2" id="KW-1185">Reference proteome</keyword>
<dbReference type="SUPFAM" id="SSF48452">
    <property type="entry name" value="TPR-like"/>
    <property type="match status" value="1"/>
</dbReference>
<evidence type="ECO:0000313" key="2">
    <source>
        <dbReference type="Proteomes" id="UP000220527"/>
    </source>
</evidence>
<dbReference type="InterPro" id="IPR011990">
    <property type="entry name" value="TPR-like_helical_dom_sf"/>
</dbReference>
<proteinExistence type="predicted"/>
<evidence type="ECO:0000313" key="1">
    <source>
        <dbReference type="EMBL" id="PDW00419.1"/>
    </source>
</evidence>